<comment type="caution">
    <text evidence="1">The sequence shown here is derived from an EMBL/GenBank/DDBJ whole genome shotgun (WGS) entry which is preliminary data.</text>
</comment>
<reference evidence="1 2" key="1">
    <citation type="submission" date="2021-06" db="EMBL/GenBank/DDBJ databases">
        <authorList>
            <person name="Kallberg Y."/>
            <person name="Tangrot J."/>
            <person name="Rosling A."/>
        </authorList>
    </citation>
    <scope>NUCLEOTIDE SEQUENCE [LARGE SCALE GENOMIC DNA]</scope>
    <source>
        <strain evidence="1 2">120-4 pot B 10/14</strain>
    </source>
</reference>
<evidence type="ECO:0000313" key="1">
    <source>
        <dbReference type="EMBL" id="CAG8656429.1"/>
    </source>
</evidence>
<keyword evidence="2" id="KW-1185">Reference proteome</keyword>
<protein>
    <submittedName>
        <fullName evidence="1">45805_t:CDS:1</fullName>
    </submittedName>
</protein>
<dbReference type="Proteomes" id="UP000789901">
    <property type="component" value="Unassembled WGS sequence"/>
</dbReference>
<accession>A0ABN7UR21</accession>
<organism evidence="1 2">
    <name type="scientific">Gigaspora margarita</name>
    <dbReference type="NCBI Taxonomy" id="4874"/>
    <lineage>
        <taxon>Eukaryota</taxon>
        <taxon>Fungi</taxon>
        <taxon>Fungi incertae sedis</taxon>
        <taxon>Mucoromycota</taxon>
        <taxon>Glomeromycotina</taxon>
        <taxon>Glomeromycetes</taxon>
        <taxon>Diversisporales</taxon>
        <taxon>Gigasporaceae</taxon>
        <taxon>Gigaspora</taxon>
    </lineage>
</organism>
<sequence length="136" mass="16165">MSNDIKETVNVPLVYLLQLQHLAIQSIEKKHHDFLVKNNEQKKTIHENHLFSEQVPSQHGEINSKNNNELVNQNMNEYNFQLISNNLNLSNEISENSQEITRDLNIFNSEYLNYNPYNPYLSPFTYLLPYPYNYFI</sequence>
<evidence type="ECO:0000313" key="2">
    <source>
        <dbReference type="Proteomes" id="UP000789901"/>
    </source>
</evidence>
<dbReference type="EMBL" id="CAJVQB010005231">
    <property type="protein sequence ID" value="CAG8656429.1"/>
    <property type="molecule type" value="Genomic_DNA"/>
</dbReference>
<gene>
    <name evidence="1" type="ORF">GMARGA_LOCUS9641</name>
</gene>
<proteinExistence type="predicted"/>
<name>A0ABN7UR21_GIGMA</name>